<feature type="non-terminal residue" evidence="1">
    <location>
        <position position="1"/>
    </location>
</feature>
<dbReference type="Pfam" id="PF00429">
    <property type="entry name" value="TLV_coat"/>
    <property type="match status" value="1"/>
</dbReference>
<evidence type="ECO:0000313" key="2">
    <source>
        <dbReference type="Proteomes" id="UP000562415"/>
    </source>
</evidence>
<dbReference type="OrthoDB" id="9306952at2759"/>
<proteinExistence type="predicted"/>
<dbReference type="AlphaFoldDB" id="A0A7K5G1C3"/>
<reference evidence="1 2" key="1">
    <citation type="submission" date="2019-09" db="EMBL/GenBank/DDBJ databases">
        <title>Bird 10,000 Genomes (B10K) Project - Family phase.</title>
        <authorList>
            <person name="Zhang G."/>
        </authorList>
    </citation>
    <scope>NUCLEOTIDE SEQUENCE [LARGE SCALE GENOMIC DNA]</scope>
    <source>
        <strain evidence="1">B10K-DU-017-47</strain>
    </source>
</reference>
<dbReference type="InterPro" id="IPR018154">
    <property type="entry name" value="TLV/ENV_coat_polyprotein"/>
</dbReference>
<organism evidence="1 2">
    <name type="scientific">Probosciger aterrimus</name>
    <name type="common">Palm cockatoo</name>
    <dbReference type="NCBI Taxonomy" id="141839"/>
    <lineage>
        <taxon>Eukaryota</taxon>
        <taxon>Metazoa</taxon>
        <taxon>Chordata</taxon>
        <taxon>Craniata</taxon>
        <taxon>Vertebrata</taxon>
        <taxon>Euteleostomi</taxon>
        <taxon>Archelosauria</taxon>
        <taxon>Archosauria</taxon>
        <taxon>Dinosauria</taxon>
        <taxon>Saurischia</taxon>
        <taxon>Theropoda</taxon>
        <taxon>Coelurosauria</taxon>
        <taxon>Aves</taxon>
        <taxon>Neognathae</taxon>
        <taxon>Neoaves</taxon>
        <taxon>Telluraves</taxon>
        <taxon>Australaves</taxon>
        <taxon>Psittaciformes</taxon>
        <taxon>Cacatuidae</taxon>
        <taxon>Probosciger</taxon>
    </lineage>
</organism>
<keyword evidence="2" id="KW-1185">Reference proteome</keyword>
<gene>
    <name evidence="1" type="primary">Env1_8</name>
    <name evidence="1" type="ORF">PROATE_R15401</name>
</gene>
<dbReference type="EMBL" id="VYZH01010161">
    <property type="protein sequence ID" value="NWS50689.1"/>
    <property type="molecule type" value="Genomic_DNA"/>
</dbReference>
<dbReference type="Proteomes" id="UP000562415">
    <property type="component" value="Unassembled WGS sequence"/>
</dbReference>
<feature type="non-terminal residue" evidence="1">
    <location>
        <position position="84"/>
    </location>
</feature>
<sequence length="84" mass="9351">KQSPFYDPLWKMMLASFQVLNKTNPNLTEHCWLCFGVKPPYYEAVGVSDIPIQTNGTNPPQCIWDVEKQGITLAHVIGTGVCLG</sequence>
<name>A0A7K5G1C3_PROAR</name>
<accession>A0A7K5G1C3</accession>
<comment type="caution">
    <text evidence="1">The sequence shown here is derived from an EMBL/GenBank/DDBJ whole genome shotgun (WGS) entry which is preliminary data.</text>
</comment>
<evidence type="ECO:0000313" key="1">
    <source>
        <dbReference type="EMBL" id="NWS50689.1"/>
    </source>
</evidence>
<protein>
    <submittedName>
        <fullName evidence="1">ENV1 protein</fullName>
    </submittedName>
</protein>